<dbReference type="KEGG" id="rhd:R2APBS1_0815"/>
<dbReference type="InterPro" id="IPR025857">
    <property type="entry name" value="MacB_PCD"/>
</dbReference>
<evidence type="ECO:0000256" key="3">
    <source>
        <dbReference type="ARBA" id="ARBA00022692"/>
    </source>
</evidence>
<accession>M4NBK2</accession>
<dbReference type="InterPro" id="IPR003838">
    <property type="entry name" value="ABC3_permease_C"/>
</dbReference>
<comment type="subcellular location">
    <subcellularLocation>
        <location evidence="1">Cell membrane</location>
        <topology evidence="1">Multi-pass membrane protein</topology>
    </subcellularLocation>
</comment>
<evidence type="ECO:0000259" key="7">
    <source>
        <dbReference type="Pfam" id="PF02687"/>
    </source>
</evidence>
<dbReference type="RefSeq" id="WP_015446972.1">
    <property type="nucleotide sequence ID" value="NC_020541.1"/>
</dbReference>
<keyword evidence="3 6" id="KW-0812">Transmembrane</keyword>
<evidence type="ECO:0000256" key="6">
    <source>
        <dbReference type="SAM" id="Phobius"/>
    </source>
</evidence>
<feature type="domain" description="MacB-like periplasmic core" evidence="8">
    <location>
        <begin position="20"/>
        <end position="260"/>
    </location>
</feature>
<feature type="transmembrane region" description="Helical" evidence="6">
    <location>
        <begin position="310"/>
        <end position="331"/>
    </location>
</feature>
<keyword evidence="10" id="KW-1185">Reference proteome</keyword>
<keyword evidence="4 6" id="KW-1133">Transmembrane helix</keyword>
<feature type="transmembrane region" description="Helical" evidence="6">
    <location>
        <begin position="351"/>
        <end position="376"/>
    </location>
</feature>
<keyword evidence="5 6" id="KW-0472">Membrane</keyword>
<name>M4NBK2_9GAMM</name>
<evidence type="ECO:0000256" key="2">
    <source>
        <dbReference type="ARBA" id="ARBA00022475"/>
    </source>
</evidence>
<dbReference type="EMBL" id="CP003470">
    <property type="protein sequence ID" value="AGG87979.1"/>
    <property type="molecule type" value="Genomic_DNA"/>
</dbReference>
<feature type="transmembrane region" description="Helical" evidence="6">
    <location>
        <begin position="396"/>
        <end position="419"/>
    </location>
</feature>
<organism evidence="9 10">
    <name type="scientific">Rhodanobacter denitrificans</name>
    <dbReference type="NCBI Taxonomy" id="666685"/>
    <lineage>
        <taxon>Bacteria</taxon>
        <taxon>Pseudomonadati</taxon>
        <taxon>Pseudomonadota</taxon>
        <taxon>Gammaproteobacteria</taxon>
        <taxon>Lysobacterales</taxon>
        <taxon>Rhodanobacteraceae</taxon>
        <taxon>Rhodanobacter</taxon>
    </lineage>
</organism>
<dbReference type="Proteomes" id="UP000011859">
    <property type="component" value="Chromosome"/>
</dbReference>
<dbReference type="InterPro" id="IPR050250">
    <property type="entry name" value="Macrolide_Exporter_MacB"/>
</dbReference>
<dbReference type="STRING" id="666685.R2APBS1_0815"/>
<dbReference type="Pfam" id="PF02687">
    <property type="entry name" value="FtsX"/>
    <property type="match status" value="1"/>
</dbReference>
<dbReference type="OrthoDB" id="8735006at2"/>
<keyword evidence="2" id="KW-1003">Cell membrane</keyword>
<protein>
    <submittedName>
        <fullName evidence="9">ABC-type antimicrobial peptide transport system, permease component</fullName>
    </submittedName>
</protein>
<evidence type="ECO:0000313" key="10">
    <source>
        <dbReference type="Proteomes" id="UP000011859"/>
    </source>
</evidence>
<dbReference type="Pfam" id="PF12704">
    <property type="entry name" value="MacB_PCD"/>
    <property type="match status" value="1"/>
</dbReference>
<sequence length="433" mass="47867" precursor="true">MFGYYIDLALRSFRRNRVLTALMVLAIGLGIGASMTTLTVMRLLSGDPLPERSSRLFYPQVDPKPAEPHELPGQMTYVDAMNLWQAQRADRQAIMVGSNVKVKAAETGAKPMGLHTLATTADFFPMFGVSFIHGGPWTAADDARKARVAVLSRSAYERLFRGRDGIGQPIRLGLWDFRVVGVIEDWRPAPHFYDLDREAYGQGDDVFIPFLTSRDLAELGITGYSLDCYGNTTDDIHLENQPCLWLKFWVELDSPAKVSAYRQFLDNYSHEQQAQGRFTYAGVPRTALPGMMQWVDQNGVVPADVRLKAWVAFGFLLVCLMNTTGLLLAKFLQRGAEISVRRALGASRRQVFFQCLVEAAMVGVAGGALGLVLAWAGLWGIRRTPADYADLAHLDVSMFATTFVLSIAASFVAGLLPAWRACHIAPAIQLKTL</sequence>
<dbReference type="GO" id="GO:0022857">
    <property type="term" value="F:transmembrane transporter activity"/>
    <property type="evidence" value="ECO:0007669"/>
    <property type="project" value="TreeGrafter"/>
</dbReference>
<gene>
    <name evidence="9" type="ORF">R2APBS1_0815</name>
</gene>
<dbReference type="AlphaFoldDB" id="M4NBK2"/>
<dbReference type="GO" id="GO:0005886">
    <property type="term" value="C:plasma membrane"/>
    <property type="evidence" value="ECO:0007669"/>
    <property type="project" value="UniProtKB-SubCell"/>
</dbReference>
<reference evidence="9 10" key="1">
    <citation type="submission" date="2012-04" db="EMBL/GenBank/DDBJ databases">
        <title>Complete genome of Rhodanobacter sp. 2APBS1.</title>
        <authorList>
            <consortium name="US DOE Joint Genome Institute"/>
            <person name="Huntemann M."/>
            <person name="Wei C.-L."/>
            <person name="Han J."/>
            <person name="Detter J.C."/>
            <person name="Han C."/>
            <person name="Tapia R."/>
            <person name="Munk A.C.C."/>
            <person name="Chen A."/>
            <person name="Krypides N."/>
            <person name="Mavromatis K."/>
            <person name="Markowitz V."/>
            <person name="Szeto E."/>
            <person name="Ivanova N."/>
            <person name="Mikhailova N."/>
            <person name="Ovchinnikova G."/>
            <person name="Pagani I."/>
            <person name="Pati A."/>
            <person name="Goodwin L."/>
            <person name="Peters L."/>
            <person name="Pitluck S."/>
            <person name="Woyke T."/>
            <person name="Prakash O."/>
            <person name="Elkins J."/>
            <person name="Brown S."/>
            <person name="Palumbo A."/>
            <person name="Hemme C."/>
            <person name="Zhou J."/>
            <person name="Watson D."/>
            <person name="Jardine P."/>
            <person name="Kostka J."/>
            <person name="Green S."/>
        </authorList>
    </citation>
    <scope>NUCLEOTIDE SEQUENCE [LARGE SCALE GENOMIC DNA]</scope>
    <source>
        <strain evidence="9 10">2APBS1</strain>
    </source>
</reference>
<evidence type="ECO:0000256" key="5">
    <source>
        <dbReference type="ARBA" id="ARBA00023136"/>
    </source>
</evidence>
<evidence type="ECO:0000256" key="4">
    <source>
        <dbReference type="ARBA" id="ARBA00022989"/>
    </source>
</evidence>
<feature type="transmembrane region" description="Helical" evidence="6">
    <location>
        <begin position="21"/>
        <end position="44"/>
    </location>
</feature>
<dbReference type="eggNOG" id="COG0577">
    <property type="taxonomic scope" value="Bacteria"/>
</dbReference>
<evidence type="ECO:0000256" key="1">
    <source>
        <dbReference type="ARBA" id="ARBA00004651"/>
    </source>
</evidence>
<dbReference type="PANTHER" id="PTHR30572:SF18">
    <property type="entry name" value="ABC-TYPE MACROLIDE FAMILY EXPORT SYSTEM PERMEASE COMPONENT 2"/>
    <property type="match status" value="1"/>
</dbReference>
<evidence type="ECO:0000259" key="8">
    <source>
        <dbReference type="Pfam" id="PF12704"/>
    </source>
</evidence>
<dbReference type="HOGENOM" id="CLU_625346_0_0_6"/>
<feature type="domain" description="ABC3 transporter permease C-terminal" evidence="7">
    <location>
        <begin position="311"/>
        <end position="426"/>
    </location>
</feature>
<proteinExistence type="predicted"/>
<evidence type="ECO:0000313" key="9">
    <source>
        <dbReference type="EMBL" id="AGG87979.1"/>
    </source>
</evidence>
<dbReference type="PANTHER" id="PTHR30572">
    <property type="entry name" value="MEMBRANE COMPONENT OF TRANSPORTER-RELATED"/>
    <property type="match status" value="1"/>
</dbReference>